<sequence length="87" mass="10160">MLQLLFAVAFSAAPLTLYVPPVRSLNTFVETVEAFLRQTVLYGVRVYPRLRLAFSRIMSFWIRAARRFELVWSSAFMAHDLRYSITL</sequence>
<organism evidence="2 3">
    <name type="scientific">Colocasia esculenta</name>
    <name type="common">Wild taro</name>
    <name type="synonym">Arum esculentum</name>
    <dbReference type="NCBI Taxonomy" id="4460"/>
    <lineage>
        <taxon>Eukaryota</taxon>
        <taxon>Viridiplantae</taxon>
        <taxon>Streptophyta</taxon>
        <taxon>Embryophyta</taxon>
        <taxon>Tracheophyta</taxon>
        <taxon>Spermatophyta</taxon>
        <taxon>Magnoliopsida</taxon>
        <taxon>Liliopsida</taxon>
        <taxon>Araceae</taxon>
        <taxon>Aroideae</taxon>
        <taxon>Colocasieae</taxon>
        <taxon>Colocasia</taxon>
    </lineage>
</organism>
<reference evidence="2" key="1">
    <citation type="submission" date="2017-07" db="EMBL/GenBank/DDBJ databases">
        <title>Taro Niue Genome Assembly and Annotation.</title>
        <authorList>
            <person name="Atibalentja N."/>
            <person name="Keating K."/>
            <person name="Fields C.J."/>
        </authorList>
    </citation>
    <scope>NUCLEOTIDE SEQUENCE</scope>
    <source>
        <strain evidence="2">Niue_2</strain>
        <tissue evidence="2">Leaf</tissue>
    </source>
</reference>
<evidence type="ECO:0000313" key="3">
    <source>
        <dbReference type="Proteomes" id="UP000652761"/>
    </source>
</evidence>
<dbReference type="Proteomes" id="UP000652761">
    <property type="component" value="Unassembled WGS sequence"/>
</dbReference>
<feature type="chain" id="PRO_5032887334" description="Secreted protein" evidence="1">
    <location>
        <begin position="25"/>
        <end position="87"/>
    </location>
</feature>
<dbReference type="AlphaFoldDB" id="A0A843XQ60"/>
<keyword evidence="1" id="KW-0732">Signal</keyword>
<accession>A0A843XQ60</accession>
<evidence type="ECO:0008006" key="4">
    <source>
        <dbReference type="Google" id="ProtNLM"/>
    </source>
</evidence>
<dbReference type="OrthoDB" id="1893998at2759"/>
<gene>
    <name evidence="2" type="ORF">Taro_054341</name>
</gene>
<name>A0A843XQ60_COLES</name>
<dbReference type="PANTHER" id="PTHR36616">
    <property type="entry name" value="BNAC07G32700D PROTEIN"/>
    <property type="match status" value="1"/>
</dbReference>
<dbReference type="EMBL" id="NMUH01010839">
    <property type="protein sequence ID" value="MQM21303.1"/>
    <property type="molecule type" value="Genomic_DNA"/>
</dbReference>
<evidence type="ECO:0000256" key="1">
    <source>
        <dbReference type="SAM" id="SignalP"/>
    </source>
</evidence>
<dbReference type="PANTHER" id="PTHR36616:SF4">
    <property type="entry name" value="OS03G0174800 PROTEIN"/>
    <property type="match status" value="1"/>
</dbReference>
<evidence type="ECO:0000313" key="2">
    <source>
        <dbReference type="EMBL" id="MQM21303.1"/>
    </source>
</evidence>
<keyword evidence="3" id="KW-1185">Reference proteome</keyword>
<proteinExistence type="predicted"/>
<feature type="signal peptide" evidence="1">
    <location>
        <begin position="1"/>
        <end position="24"/>
    </location>
</feature>
<protein>
    <recommendedName>
        <fullName evidence="4">Secreted protein</fullName>
    </recommendedName>
</protein>
<comment type="caution">
    <text evidence="2">The sequence shown here is derived from an EMBL/GenBank/DDBJ whole genome shotgun (WGS) entry which is preliminary data.</text>
</comment>